<name>A0A6C0JUR7_9ZZZZ</name>
<dbReference type="AlphaFoldDB" id="A0A6C0JUR7"/>
<organism evidence="1">
    <name type="scientific">viral metagenome</name>
    <dbReference type="NCBI Taxonomy" id="1070528"/>
    <lineage>
        <taxon>unclassified sequences</taxon>
        <taxon>metagenomes</taxon>
        <taxon>organismal metagenomes</taxon>
    </lineage>
</organism>
<accession>A0A6C0JUR7</accession>
<proteinExistence type="predicted"/>
<sequence>MDIEEIIINLKILEKLEINQKIITRDTYLNIEPMSLIPEWFRRWNRQDSRNETLKKINTIVNQSLIILESNKELCDTYELRKYLSSSVKGLNNLKDTYSTCNQTVSRIELIIAKIKV</sequence>
<dbReference type="EMBL" id="MN740705">
    <property type="protein sequence ID" value="QHU09103.1"/>
    <property type="molecule type" value="Genomic_DNA"/>
</dbReference>
<evidence type="ECO:0000313" key="1">
    <source>
        <dbReference type="EMBL" id="QHU09103.1"/>
    </source>
</evidence>
<protein>
    <submittedName>
        <fullName evidence="1">Uncharacterized protein</fullName>
    </submittedName>
</protein>
<reference evidence="1" key="1">
    <citation type="journal article" date="2020" name="Nature">
        <title>Giant virus diversity and host interactions through global metagenomics.</title>
        <authorList>
            <person name="Schulz F."/>
            <person name="Roux S."/>
            <person name="Paez-Espino D."/>
            <person name="Jungbluth S."/>
            <person name="Walsh D.A."/>
            <person name="Denef V.J."/>
            <person name="McMahon K.D."/>
            <person name="Konstantinidis K.T."/>
            <person name="Eloe-Fadrosh E.A."/>
            <person name="Kyrpides N.C."/>
            <person name="Woyke T."/>
        </authorList>
    </citation>
    <scope>NUCLEOTIDE SEQUENCE</scope>
    <source>
        <strain evidence="1">GVMAG-S-1074260-58</strain>
    </source>
</reference>